<evidence type="ECO:0000256" key="1">
    <source>
        <dbReference type="ARBA" id="ARBA00022679"/>
    </source>
</evidence>
<dbReference type="Pfam" id="PF13673">
    <property type="entry name" value="Acetyltransf_10"/>
    <property type="match status" value="1"/>
</dbReference>
<organism evidence="4 5">
    <name type="scientific">Anaeromonas frigoriresistens</name>
    <dbReference type="NCBI Taxonomy" id="2683708"/>
    <lineage>
        <taxon>Bacteria</taxon>
        <taxon>Bacillati</taxon>
        <taxon>Bacillota</taxon>
        <taxon>Tissierellia</taxon>
        <taxon>Tissierellales</taxon>
        <taxon>Thermohalobacteraceae</taxon>
        <taxon>Anaeromonas</taxon>
    </lineage>
</organism>
<dbReference type="GO" id="GO:0016747">
    <property type="term" value="F:acyltransferase activity, transferring groups other than amino-acyl groups"/>
    <property type="evidence" value="ECO:0007669"/>
    <property type="project" value="InterPro"/>
</dbReference>
<evidence type="ECO:0000313" key="5">
    <source>
        <dbReference type="Proteomes" id="UP000724672"/>
    </source>
</evidence>
<dbReference type="InterPro" id="IPR016181">
    <property type="entry name" value="Acyl_CoA_acyltransferase"/>
</dbReference>
<keyword evidence="5" id="KW-1185">Reference proteome</keyword>
<name>A0A942USB1_9FIRM</name>
<evidence type="ECO:0000313" key="4">
    <source>
        <dbReference type="EMBL" id="MBS4538304.1"/>
    </source>
</evidence>
<feature type="domain" description="N-acetyltransferase" evidence="3">
    <location>
        <begin position="1"/>
        <end position="142"/>
    </location>
</feature>
<protein>
    <submittedName>
        <fullName evidence="4">N-acetyltransferase</fullName>
        <ecNumber evidence="4">2.3.1.-</ecNumber>
    </submittedName>
</protein>
<evidence type="ECO:0000256" key="2">
    <source>
        <dbReference type="ARBA" id="ARBA00023315"/>
    </source>
</evidence>
<keyword evidence="2 4" id="KW-0012">Acyltransferase</keyword>
<comment type="caution">
    <text evidence="4">The sequence shown here is derived from an EMBL/GenBank/DDBJ whole genome shotgun (WGS) entry which is preliminary data.</text>
</comment>
<keyword evidence="1 4" id="KW-0808">Transferase</keyword>
<evidence type="ECO:0000259" key="3">
    <source>
        <dbReference type="PROSITE" id="PS51186"/>
    </source>
</evidence>
<dbReference type="InterPro" id="IPR000182">
    <property type="entry name" value="GNAT_dom"/>
</dbReference>
<dbReference type="CDD" id="cd04301">
    <property type="entry name" value="NAT_SF"/>
    <property type="match status" value="1"/>
</dbReference>
<sequence>MIKELDISKIDSIMKIWLETNIIAHDFISEDYWKSKYDFVKKVLPESTVFVYEEDGEIRGFIGIMEKSYIAGLFIDTQYQANGIGSSLIKKCKEYYPILKLDVYAKNLKAVKFYKKHGFKIERERENDETKETEYSMIWELQ</sequence>
<dbReference type="PROSITE" id="PS51186">
    <property type="entry name" value="GNAT"/>
    <property type="match status" value="1"/>
</dbReference>
<proteinExistence type="predicted"/>
<dbReference type="Proteomes" id="UP000724672">
    <property type="component" value="Unassembled WGS sequence"/>
</dbReference>
<gene>
    <name evidence="4" type="ORF">GOQ27_07500</name>
</gene>
<dbReference type="SUPFAM" id="SSF55729">
    <property type="entry name" value="Acyl-CoA N-acyltransferases (Nat)"/>
    <property type="match status" value="1"/>
</dbReference>
<dbReference type="AlphaFoldDB" id="A0A942USB1"/>
<dbReference type="PANTHER" id="PTHR43800:SF1">
    <property type="entry name" value="PEPTIDYL-LYSINE N-ACETYLTRANSFERASE YJAB"/>
    <property type="match status" value="1"/>
</dbReference>
<dbReference type="EC" id="2.3.1.-" evidence="4"/>
<dbReference type="EMBL" id="WSFT01000031">
    <property type="protein sequence ID" value="MBS4538304.1"/>
    <property type="molecule type" value="Genomic_DNA"/>
</dbReference>
<reference evidence="4" key="1">
    <citation type="submission" date="2019-12" db="EMBL/GenBank/DDBJ databases">
        <title>Clostridiaceae gen. nov. sp. nov., isolated from sediment in Xinjiang, China.</title>
        <authorList>
            <person name="Zhang R."/>
        </authorList>
    </citation>
    <scope>NUCLEOTIDE SEQUENCE</scope>
    <source>
        <strain evidence="4">D2Q-11</strain>
    </source>
</reference>
<dbReference type="RefSeq" id="WP_203366230.1">
    <property type="nucleotide sequence ID" value="NZ_WSFT01000031.1"/>
</dbReference>
<dbReference type="Gene3D" id="3.40.630.30">
    <property type="match status" value="1"/>
</dbReference>
<dbReference type="NCBIfam" id="NF007853">
    <property type="entry name" value="PRK10562.1"/>
    <property type="match status" value="1"/>
</dbReference>
<accession>A0A942USB1</accession>
<dbReference type="PANTHER" id="PTHR43800">
    <property type="entry name" value="PEPTIDYL-LYSINE N-ACETYLTRANSFERASE YJAB"/>
    <property type="match status" value="1"/>
</dbReference>